<evidence type="ECO:0000259" key="4">
    <source>
        <dbReference type="PROSITE" id="PS51987"/>
    </source>
</evidence>
<dbReference type="Gene3D" id="3.30.590.10">
    <property type="entry name" value="Glutamine synthetase/guanido kinase, catalytic domain"/>
    <property type="match status" value="1"/>
</dbReference>
<comment type="caution">
    <text evidence="5">The sequence shown here is derived from an EMBL/GenBank/DDBJ whole genome shotgun (WGS) entry which is preliminary data.</text>
</comment>
<dbReference type="PANTHER" id="PTHR43785">
    <property type="entry name" value="GAMMA-GLUTAMYLPUTRESCINE SYNTHETASE"/>
    <property type="match status" value="1"/>
</dbReference>
<dbReference type="PROSITE" id="PS51987">
    <property type="entry name" value="GS_CATALYTIC"/>
    <property type="match status" value="1"/>
</dbReference>
<dbReference type="EMBL" id="RCHI01000016">
    <property type="protein sequence ID" value="RLL63624.1"/>
    <property type="molecule type" value="Genomic_DNA"/>
</dbReference>
<keyword evidence="6" id="KW-1185">Reference proteome</keyword>
<dbReference type="InterPro" id="IPR014746">
    <property type="entry name" value="Gln_synth/guanido_kin_cat_dom"/>
</dbReference>
<organism evidence="5 6">
    <name type="scientific">Paenirhodobacter hankyongi</name>
    <dbReference type="NCBI Taxonomy" id="2294033"/>
    <lineage>
        <taxon>Bacteria</taxon>
        <taxon>Pseudomonadati</taxon>
        <taxon>Pseudomonadota</taxon>
        <taxon>Alphaproteobacteria</taxon>
        <taxon>Rhodobacterales</taxon>
        <taxon>Rhodobacter group</taxon>
        <taxon>Paenirhodobacter</taxon>
    </lineage>
</organism>
<evidence type="ECO:0000256" key="1">
    <source>
        <dbReference type="ARBA" id="ARBA00022598"/>
    </source>
</evidence>
<dbReference type="InterPro" id="IPR008146">
    <property type="entry name" value="Gln_synth_cat_dom"/>
</dbReference>
<gene>
    <name evidence="5" type="ORF">DYS74_14985</name>
</gene>
<feature type="domain" description="GS catalytic" evidence="4">
    <location>
        <begin position="102"/>
        <end position="437"/>
    </location>
</feature>
<accession>A0A421BKP6</accession>
<evidence type="ECO:0000256" key="2">
    <source>
        <dbReference type="PROSITE-ProRule" id="PRU01331"/>
    </source>
</evidence>
<dbReference type="SMART" id="SM01230">
    <property type="entry name" value="Gln-synt_C"/>
    <property type="match status" value="1"/>
</dbReference>
<dbReference type="GO" id="GO:0004356">
    <property type="term" value="F:glutamine synthetase activity"/>
    <property type="evidence" value="ECO:0007669"/>
    <property type="project" value="InterPro"/>
</dbReference>
<evidence type="ECO:0000313" key="5">
    <source>
        <dbReference type="EMBL" id="RLL63624.1"/>
    </source>
</evidence>
<dbReference type="PANTHER" id="PTHR43785:SF12">
    <property type="entry name" value="TYPE-1 GLUTAMINE SYNTHETASE 2"/>
    <property type="match status" value="1"/>
</dbReference>
<dbReference type="Pfam" id="PF00120">
    <property type="entry name" value="Gln-synt_C"/>
    <property type="match status" value="1"/>
</dbReference>
<evidence type="ECO:0000256" key="3">
    <source>
        <dbReference type="RuleBase" id="RU000384"/>
    </source>
</evidence>
<dbReference type="RefSeq" id="WP_121534495.1">
    <property type="nucleotide sequence ID" value="NZ_RCHI01000016.1"/>
</dbReference>
<sequence>MNDLIDTLNAHDAKIVQVGQFDYASIFRMRRFSRPAFEEWATEPRFSNVLPYWDQTDDLWTGERFFPQQVRIDPGSIRRNPSEPGAVTLIAEYEGTEAPLMPRAVLRRQLDRAAAMGFEVEAAFEYEALILEETDVTLREKGFRGLQSFNPGHKCWSGVTHSVHADFFAGLQAEVEGHDIALYSVGTELGPGCFEITLGRAAGMKAADDASFFRMATRAFARKMGKTASFMAYLGEGLPGTGGHCTMSLRDRATGRNLFAAQDGRTTALAGQFVAGMMQIVPQAFALCTSSVNAFRRLAPGSWAPKALTWAEQPHTVAVRSAPNANDRARLEFRVPPSDANAYLVMALMLGAGLDGIERQLPVPPQSENAHPDFIPEGAERFPRDLIEAADRLAVSEDAKRLFGAEFVGNFAATCRHEYAALARAVSAEERARYLEG</sequence>
<keyword evidence="1" id="KW-0436">Ligase</keyword>
<reference evidence="5 6" key="1">
    <citation type="submission" date="2018-10" db="EMBL/GenBank/DDBJ databases">
        <title>Rhodobacter sp . BO-81.</title>
        <authorList>
            <person name="Im W.T."/>
        </authorList>
    </citation>
    <scope>NUCLEOTIDE SEQUENCE [LARGE SCALE GENOMIC DNA]</scope>
    <source>
        <strain evidence="5 6">BO-81</strain>
    </source>
</reference>
<dbReference type="SUPFAM" id="SSF55931">
    <property type="entry name" value="Glutamine synthetase/guanido kinase"/>
    <property type="match status" value="1"/>
</dbReference>
<dbReference type="AlphaFoldDB" id="A0A421BKP6"/>
<dbReference type="Proteomes" id="UP000279673">
    <property type="component" value="Unassembled WGS sequence"/>
</dbReference>
<protein>
    <recommendedName>
        <fullName evidence="4">GS catalytic domain-containing protein</fullName>
    </recommendedName>
</protein>
<name>A0A421BKP6_9RHOB</name>
<proteinExistence type="inferred from homology"/>
<comment type="similarity">
    <text evidence="2 3">Belongs to the glutamine synthetase family.</text>
</comment>
<evidence type="ECO:0000313" key="6">
    <source>
        <dbReference type="Proteomes" id="UP000279673"/>
    </source>
</evidence>